<evidence type="ECO:0000313" key="3">
    <source>
        <dbReference type="Proteomes" id="UP000018208"/>
    </source>
</evidence>
<evidence type="ECO:0000313" key="1">
    <source>
        <dbReference type="EMBL" id="EST45873.1"/>
    </source>
</evidence>
<reference evidence="2" key="2">
    <citation type="submission" date="2020-12" db="EMBL/GenBank/DDBJ databases">
        <title>New Spironucleus salmonicida genome in near-complete chromosomes.</title>
        <authorList>
            <person name="Xu F."/>
            <person name="Kurt Z."/>
            <person name="Jimenez-Gonzalez A."/>
            <person name="Astvaldsson A."/>
            <person name="Andersson J.O."/>
            <person name="Svard S.G."/>
        </authorList>
    </citation>
    <scope>NUCLEOTIDE SEQUENCE</scope>
    <source>
        <strain evidence="2">ATCC 50377</strain>
    </source>
</reference>
<evidence type="ECO:0000313" key="2">
    <source>
        <dbReference type="EMBL" id="KAH0577252.1"/>
    </source>
</evidence>
<organism evidence="1">
    <name type="scientific">Spironucleus salmonicida</name>
    <dbReference type="NCBI Taxonomy" id="348837"/>
    <lineage>
        <taxon>Eukaryota</taxon>
        <taxon>Metamonada</taxon>
        <taxon>Diplomonadida</taxon>
        <taxon>Hexamitidae</taxon>
        <taxon>Hexamitinae</taxon>
        <taxon>Spironucleus</taxon>
    </lineage>
</organism>
<dbReference type="InterPro" id="IPR052457">
    <property type="entry name" value="Ankyrin-DD_containing_protein"/>
</dbReference>
<dbReference type="SMART" id="SM00248">
    <property type="entry name" value="ANK"/>
    <property type="match status" value="4"/>
</dbReference>
<reference evidence="1 2" key="1">
    <citation type="journal article" date="2014" name="PLoS Genet.">
        <title>The Genome of Spironucleus salmonicida Highlights a Fish Pathogen Adapted to Fluctuating Environments.</title>
        <authorList>
            <person name="Xu F."/>
            <person name="Jerlstrom-Hultqvist J."/>
            <person name="Einarsson E."/>
            <person name="Astvaldsson A."/>
            <person name="Svard S.G."/>
            <person name="Andersson J.O."/>
        </authorList>
    </citation>
    <scope>NUCLEOTIDE SEQUENCE</scope>
    <source>
        <strain evidence="2">ATCC 50377</strain>
    </source>
</reference>
<gene>
    <name evidence="1" type="ORF">SS50377_14161</name>
    <name evidence="2" type="ORF">SS50377_20603</name>
</gene>
<dbReference type="Pfam" id="PF12796">
    <property type="entry name" value="Ank_2"/>
    <property type="match status" value="2"/>
</dbReference>
<dbReference type="OrthoDB" id="71307at2759"/>
<dbReference type="EMBL" id="KI546087">
    <property type="protein sequence ID" value="EST45873.1"/>
    <property type="molecule type" value="Genomic_DNA"/>
</dbReference>
<proteinExistence type="predicted"/>
<accession>V6LNQ3</accession>
<dbReference type="AlphaFoldDB" id="V6LNQ3"/>
<keyword evidence="3" id="KW-1185">Reference proteome</keyword>
<dbReference type="InterPro" id="IPR036770">
    <property type="entry name" value="Ankyrin_rpt-contain_sf"/>
</dbReference>
<protein>
    <submittedName>
        <fullName evidence="1">Ankyrin repeat-containing protein</fullName>
    </submittedName>
</protein>
<dbReference type="InterPro" id="IPR002110">
    <property type="entry name" value="Ankyrin_rpt"/>
</dbReference>
<dbReference type="PANTHER" id="PTHR24125:SF5">
    <property type="entry name" value="ANKYRIN REPEAT PROTEIN"/>
    <property type="match status" value="1"/>
</dbReference>
<dbReference type="Proteomes" id="UP000018208">
    <property type="component" value="Unassembled WGS sequence"/>
</dbReference>
<name>V6LNQ3_9EUKA</name>
<sequence>MSRARSDSQIKDISNIDAELTANNANKLIKPLFVAVDLNDQEMFLKSLEELPTDEITNLAFSPLNFAVQQLNFEFTTFLLDLRKNPKTTNQKSVFSRGSKTMSSLVLAVEIGNKEMVDLLTKYRFGCADSEGKSALMHAAIQGNLELCQALKSCFGKQDNFGYTALHFACAYKFTEIVKFLVSEKDIVNSEGQKPIDICKQMSYQEGIDILQ</sequence>
<dbReference type="SUPFAM" id="SSF48403">
    <property type="entry name" value="Ankyrin repeat"/>
    <property type="match status" value="1"/>
</dbReference>
<dbReference type="PANTHER" id="PTHR24125">
    <property type="entry name" value="ANKYRIN REPEAT AND DEATH DOMAIN-CONTAINING PROTEIN"/>
    <property type="match status" value="1"/>
</dbReference>
<dbReference type="Gene3D" id="1.25.40.20">
    <property type="entry name" value="Ankyrin repeat-containing domain"/>
    <property type="match status" value="2"/>
</dbReference>
<dbReference type="VEuPathDB" id="GiardiaDB:SS50377_20603"/>
<dbReference type="EMBL" id="AUWU02000001">
    <property type="protein sequence ID" value="KAH0577252.1"/>
    <property type="molecule type" value="Genomic_DNA"/>
</dbReference>